<keyword evidence="3" id="KW-0032">Aminotransferase</keyword>
<evidence type="ECO:0000259" key="2">
    <source>
        <dbReference type="Pfam" id="PF00266"/>
    </source>
</evidence>
<dbReference type="PANTHER" id="PTHR43092">
    <property type="entry name" value="L-CYSTEINE DESULFHYDRASE"/>
    <property type="match status" value="1"/>
</dbReference>
<dbReference type="InterPro" id="IPR015422">
    <property type="entry name" value="PyrdxlP-dep_Trfase_small"/>
</dbReference>
<dbReference type="Gene3D" id="3.40.640.10">
    <property type="entry name" value="Type I PLP-dependent aspartate aminotransferase-like (Major domain)"/>
    <property type="match status" value="1"/>
</dbReference>
<evidence type="ECO:0000313" key="3">
    <source>
        <dbReference type="EMBL" id="HFG19991.1"/>
    </source>
</evidence>
<organism evidence="3">
    <name type="scientific">Meiothermus ruber</name>
    <dbReference type="NCBI Taxonomy" id="277"/>
    <lineage>
        <taxon>Bacteria</taxon>
        <taxon>Thermotogati</taxon>
        <taxon>Deinococcota</taxon>
        <taxon>Deinococci</taxon>
        <taxon>Thermales</taxon>
        <taxon>Thermaceae</taxon>
        <taxon>Meiothermus</taxon>
    </lineage>
</organism>
<comment type="caution">
    <text evidence="3">The sequence shown here is derived from an EMBL/GenBank/DDBJ whole genome shotgun (WGS) entry which is preliminary data.</text>
</comment>
<dbReference type="AlphaFoldDB" id="A0A7C3DJE5"/>
<dbReference type="InterPro" id="IPR015421">
    <property type="entry name" value="PyrdxlP-dep_Trfase_major"/>
</dbReference>
<dbReference type="Pfam" id="PF00266">
    <property type="entry name" value="Aminotran_5"/>
    <property type="match status" value="1"/>
</dbReference>
<sequence length="409" mass="44591">MDFDQDTKALEAGPFGRAMRAHWLLDPTIIYLNHGTVGATPKRVLAVQQALREEMEQQPARFLLRELSALSGPSERALPRLREAAQAVARFMGAEGQDLVFVDNATTGVNAVLGSLELQPGDEILITNLAYGAVRNAAAFAAERRGGRLVTLELPFPVSSPADYVNRLAQALTPRTRLAILDHITSETALVLPLAEMAACCRAAGVPVLVDGAHAPGAIPLDIPRLGVDYYTGNLHKWALAPKGCGFLWVAPERQQSLHPPVISWGLGRGFVQEFDWVGTKDPTPFLAAPAALELMQAWGLDAMQAYNHHIAWQAAVWLTARWGFELPAPRAMLGCMATLPLPASLGSTREDAVRLQYALLYQHRIEAPILCLGGRLWVRISAQVYNTLEDIEALAQAIDTHFVSIVHF</sequence>
<keyword evidence="1" id="KW-0663">Pyridoxal phosphate</keyword>
<dbReference type="Gene3D" id="3.90.1150.10">
    <property type="entry name" value="Aspartate Aminotransferase, domain 1"/>
    <property type="match status" value="1"/>
</dbReference>
<dbReference type="GO" id="GO:0008483">
    <property type="term" value="F:transaminase activity"/>
    <property type="evidence" value="ECO:0007669"/>
    <property type="project" value="UniProtKB-KW"/>
</dbReference>
<dbReference type="InterPro" id="IPR000192">
    <property type="entry name" value="Aminotrans_V_dom"/>
</dbReference>
<dbReference type="SUPFAM" id="SSF53383">
    <property type="entry name" value="PLP-dependent transferases"/>
    <property type="match status" value="1"/>
</dbReference>
<reference evidence="3" key="1">
    <citation type="journal article" date="2020" name="mSystems">
        <title>Genome- and Community-Level Interaction Insights into Carbon Utilization and Element Cycling Functions of Hydrothermarchaeota in Hydrothermal Sediment.</title>
        <authorList>
            <person name="Zhou Z."/>
            <person name="Liu Y."/>
            <person name="Xu W."/>
            <person name="Pan J."/>
            <person name="Luo Z.H."/>
            <person name="Li M."/>
        </authorList>
    </citation>
    <scope>NUCLEOTIDE SEQUENCE [LARGE SCALE GENOMIC DNA]</scope>
    <source>
        <strain evidence="3">SpSt-524</strain>
    </source>
</reference>
<feature type="domain" description="Aminotransferase class V" evidence="2">
    <location>
        <begin position="39"/>
        <end position="395"/>
    </location>
</feature>
<accession>A0A7C3DJE5</accession>
<keyword evidence="3" id="KW-0808">Transferase</keyword>
<protein>
    <submittedName>
        <fullName evidence="3">Aminotransferase class V-fold PLP-dependent enzyme</fullName>
    </submittedName>
</protein>
<dbReference type="EMBL" id="DSWI01000011">
    <property type="protein sequence ID" value="HFG19991.1"/>
    <property type="molecule type" value="Genomic_DNA"/>
</dbReference>
<name>A0A7C3DJE5_MEIRU</name>
<proteinExistence type="predicted"/>
<evidence type="ECO:0000256" key="1">
    <source>
        <dbReference type="ARBA" id="ARBA00022898"/>
    </source>
</evidence>
<dbReference type="PANTHER" id="PTHR43092:SF2">
    <property type="entry name" value="HERCYNYLCYSTEINE SULFOXIDE LYASE"/>
    <property type="match status" value="1"/>
</dbReference>
<dbReference type="InterPro" id="IPR015424">
    <property type="entry name" value="PyrdxlP-dep_Trfase"/>
</dbReference>
<dbReference type="RefSeq" id="WP_409654741.1">
    <property type="nucleotide sequence ID" value="NZ_JBKBUW010000006.1"/>
</dbReference>
<gene>
    <name evidence="3" type="ORF">ENS82_04610</name>
</gene>